<name>A0ACC2FHP9_DALPE</name>
<evidence type="ECO:0000313" key="1">
    <source>
        <dbReference type="EMBL" id="KAJ7990906.1"/>
    </source>
</evidence>
<evidence type="ECO:0000313" key="2">
    <source>
        <dbReference type="Proteomes" id="UP001157502"/>
    </source>
</evidence>
<comment type="caution">
    <text evidence="1">The sequence shown here is derived from an EMBL/GenBank/DDBJ whole genome shotgun (WGS) entry which is preliminary data.</text>
</comment>
<dbReference type="Proteomes" id="UP001157502">
    <property type="component" value="Chromosome 27"/>
</dbReference>
<gene>
    <name evidence="1" type="ORF">DPEC_G00291750</name>
</gene>
<dbReference type="EMBL" id="CM055754">
    <property type="protein sequence ID" value="KAJ7990906.1"/>
    <property type="molecule type" value="Genomic_DNA"/>
</dbReference>
<proteinExistence type="predicted"/>
<protein>
    <submittedName>
        <fullName evidence="1">Uncharacterized protein</fullName>
    </submittedName>
</protein>
<organism evidence="1 2">
    <name type="scientific">Dallia pectoralis</name>
    <name type="common">Alaska blackfish</name>
    <dbReference type="NCBI Taxonomy" id="75939"/>
    <lineage>
        <taxon>Eukaryota</taxon>
        <taxon>Metazoa</taxon>
        <taxon>Chordata</taxon>
        <taxon>Craniata</taxon>
        <taxon>Vertebrata</taxon>
        <taxon>Euteleostomi</taxon>
        <taxon>Actinopterygii</taxon>
        <taxon>Neopterygii</taxon>
        <taxon>Teleostei</taxon>
        <taxon>Protacanthopterygii</taxon>
        <taxon>Esociformes</taxon>
        <taxon>Umbridae</taxon>
        <taxon>Dallia</taxon>
    </lineage>
</organism>
<reference evidence="1" key="1">
    <citation type="submission" date="2021-05" db="EMBL/GenBank/DDBJ databases">
        <authorList>
            <person name="Pan Q."/>
            <person name="Jouanno E."/>
            <person name="Zahm M."/>
            <person name="Klopp C."/>
            <person name="Cabau C."/>
            <person name="Louis A."/>
            <person name="Berthelot C."/>
            <person name="Parey E."/>
            <person name="Roest Crollius H."/>
            <person name="Montfort J."/>
            <person name="Robinson-Rechavi M."/>
            <person name="Bouchez O."/>
            <person name="Lampietro C."/>
            <person name="Lopez Roques C."/>
            <person name="Donnadieu C."/>
            <person name="Postlethwait J."/>
            <person name="Bobe J."/>
            <person name="Dillon D."/>
            <person name="Chandos A."/>
            <person name="von Hippel F."/>
            <person name="Guiguen Y."/>
        </authorList>
    </citation>
    <scope>NUCLEOTIDE SEQUENCE</scope>
    <source>
        <strain evidence="1">YG-Jan2019</strain>
    </source>
</reference>
<accession>A0ACC2FHP9</accession>
<keyword evidence="2" id="KW-1185">Reference proteome</keyword>
<sequence>MLRPDVSPNQRRDNCSSSQVSNGMDAGARERVSATELGLSSSCLARAVPERAAAPRSQPKAVVGNARRTRGSSNPLQPGQSRVTSILLTRI</sequence>